<gene>
    <name evidence="3" type="ORF">A2722_01090</name>
</gene>
<feature type="transmembrane region" description="Helical" evidence="1">
    <location>
        <begin position="121"/>
        <end position="143"/>
    </location>
</feature>
<dbReference type="EMBL" id="MFEO01000033">
    <property type="protein sequence ID" value="OGE88475.1"/>
    <property type="molecule type" value="Genomic_DNA"/>
</dbReference>
<sequence length="362" mass="39831">MKHLSACLSIVFLALLVATVVPLAAQEKGLPYVVEKDDTLWQLAGQKLNDPLLWEKIYERNPFLRADGRRFVKNGQVIVLIKPGEILQGLEELGITETFVPASELGLEAPKPIVITKSPDWLPYLVAVLAVLLVAILMGYYLLRRMLTADPGTSGPAQVPGGVTDESASLHFQEMAARLHNEATSDGVSARSFTVLRLESGRMWGILNVRYSNGRSVPRHLSGQRAYRALVRFPGGDSETLYMLQACGNDLRYGGISQYLPGPQFRFEVDNDLTPAWRPAFVAEAEIVPAAAPPELAPATPVAEEVEEDGGITIELRPQTDDQGRMVRVKGVRVGSFTFTQKGTETTFRFREEEELEPATVS</sequence>
<dbReference type="InterPro" id="IPR018392">
    <property type="entry name" value="LysM"/>
</dbReference>
<dbReference type="STRING" id="1817828.A2722_01090"/>
<evidence type="ECO:0000313" key="3">
    <source>
        <dbReference type="EMBL" id="OGE88475.1"/>
    </source>
</evidence>
<evidence type="ECO:0000313" key="4">
    <source>
        <dbReference type="Proteomes" id="UP000178377"/>
    </source>
</evidence>
<keyword evidence="1" id="KW-0472">Membrane</keyword>
<dbReference type="CDD" id="cd00118">
    <property type="entry name" value="LysM"/>
    <property type="match status" value="1"/>
</dbReference>
<organism evidence="3 4">
    <name type="scientific">Candidatus Doudnabacteria bacterium RIFCSPHIGHO2_01_FULL_50_11</name>
    <dbReference type="NCBI Taxonomy" id="1817828"/>
    <lineage>
        <taxon>Bacteria</taxon>
        <taxon>Candidatus Doudnaibacteriota</taxon>
    </lineage>
</organism>
<dbReference type="Proteomes" id="UP000178377">
    <property type="component" value="Unassembled WGS sequence"/>
</dbReference>
<keyword evidence="1" id="KW-0812">Transmembrane</keyword>
<evidence type="ECO:0000256" key="1">
    <source>
        <dbReference type="SAM" id="Phobius"/>
    </source>
</evidence>
<evidence type="ECO:0000256" key="2">
    <source>
        <dbReference type="SAM" id="SignalP"/>
    </source>
</evidence>
<feature type="signal peptide" evidence="2">
    <location>
        <begin position="1"/>
        <end position="24"/>
    </location>
</feature>
<name>A0A1F5PF22_9BACT</name>
<protein>
    <submittedName>
        <fullName evidence="3">Uncharacterized protein</fullName>
    </submittedName>
</protein>
<accession>A0A1F5PF22</accession>
<keyword evidence="2" id="KW-0732">Signal</keyword>
<dbReference type="AlphaFoldDB" id="A0A1F5PF22"/>
<proteinExistence type="predicted"/>
<comment type="caution">
    <text evidence="3">The sequence shown here is derived from an EMBL/GenBank/DDBJ whole genome shotgun (WGS) entry which is preliminary data.</text>
</comment>
<keyword evidence="1" id="KW-1133">Transmembrane helix</keyword>
<feature type="chain" id="PRO_5009520391" evidence="2">
    <location>
        <begin position="25"/>
        <end position="362"/>
    </location>
</feature>
<reference evidence="3 4" key="1">
    <citation type="journal article" date="2016" name="Nat. Commun.">
        <title>Thousands of microbial genomes shed light on interconnected biogeochemical processes in an aquifer system.</title>
        <authorList>
            <person name="Anantharaman K."/>
            <person name="Brown C.T."/>
            <person name="Hug L.A."/>
            <person name="Sharon I."/>
            <person name="Castelle C.J."/>
            <person name="Probst A.J."/>
            <person name="Thomas B.C."/>
            <person name="Singh A."/>
            <person name="Wilkins M.J."/>
            <person name="Karaoz U."/>
            <person name="Brodie E.L."/>
            <person name="Williams K.H."/>
            <person name="Hubbard S.S."/>
            <person name="Banfield J.F."/>
        </authorList>
    </citation>
    <scope>NUCLEOTIDE SEQUENCE [LARGE SCALE GENOMIC DNA]</scope>
</reference>